<gene>
    <name evidence="4" type="ORF">ACIGXA_04985</name>
</gene>
<evidence type="ECO:0000259" key="3">
    <source>
        <dbReference type="Pfam" id="PF20254"/>
    </source>
</evidence>
<evidence type="ECO:0000256" key="1">
    <source>
        <dbReference type="SAM" id="MobiDB-lite"/>
    </source>
</evidence>
<evidence type="ECO:0000256" key="2">
    <source>
        <dbReference type="SAM" id="SignalP"/>
    </source>
</evidence>
<evidence type="ECO:0000313" key="4">
    <source>
        <dbReference type="EMBL" id="MFI9099859.1"/>
    </source>
</evidence>
<proteinExistence type="predicted"/>
<sequence length="526" mass="57230">MKRLPRLVLLTVVLALFAGACGTPGDGPVTPPARTPKAAPPLDMDTWSVSEENRRPGSTGWRLRDPGPSDAIEGYADHVSVTSGESFRLFVSTTAKSFHVEAYRMGWYQGKQGRKVWSSAAQHGERQAGPKTVPGIYLISAPWKPSLTVSTENWPQGSYLLKLVSSQGHDRWVTLTIRSTSTVGRTVFVNAVTTWAAYNKWGGGTNVYGDSRGTSGPGYAKRSRKASFDRPYDGKGSPFNWYELPMLSIAERMGIPLAYETDTDLDNSAELFRGARSVIFPGHDEYWSAGMRDNTLKIRDAGVNIAFFSSNAAYRHIRLEPSALGKDRVVVVYKDPAEDPMILKDPSQATQQWRLPPDPRPESVLTGVLYECNPVYAPFVVTDPDAWMFRGTGAKAGSKYIGLVGVESDRLMAGVPVPRPIQVVGDSPLTCRGAKTRANAAYYTVPSGAGVFATGTMSWACSVYGNTGCRDKGGDQRVPEASGEFARQVSENILRVFAAGPAGRTYPAQDNYARYVSPPSTMSFAH</sequence>
<dbReference type="PROSITE" id="PS51257">
    <property type="entry name" value="PROKAR_LIPOPROTEIN"/>
    <property type="match status" value="1"/>
</dbReference>
<organism evidence="4 5">
    <name type="scientific">Streptomyces fildesensis</name>
    <dbReference type="NCBI Taxonomy" id="375757"/>
    <lineage>
        <taxon>Bacteria</taxon>
        <taxon>Bacillati</taxon>
        <taxon>Actinomycetota</taxon>
        <taxon>Actinomycetes</taxon>
        <taxon>Kitasatosporales</taxon>
        <taxon>Streptomycetaceae</taxon>
        <taxon>Streptomyces</taxon>
    </lineage>
</organism>
<feature type="signal peptide" evidence="2">
    <location>
        <begin position="1"/>
        <end position="20"/>
    </location>
</feature>
<dbReference type="Pfam" id="PF20254">
    <property type="entry name" value="DMFA2_C"/>
    <property type="match status" value="1"/>
</dbReference>
<keyword evidence="2" id="KW-0732">Signal</keyword>
<keyword evidence="5" id="KW-1185">Reference proteome</keyword>
<evidence type="ECO:0000313" key="5">
    <source>
        <dbReference type="Proteomes" id="UP001614394"/>
    </source>
</evidence>
<dbReference type="EMBL" id="JBITYG010000001">
    <property type="protein sequence ID" value="MFI9099859.1"/>
    <property type="molecule type" value="Genomic_DNA"/>
</dbReference>
<reference evidence="4 5" key="1">
    <citation type="submission" date="2024-10" db="EMBL/GenBank/DDBJ databases">
        <title>The Natural Products Discovery Center: Release of the First 8490 Sequenced Strains for Exploring Actinobacteria Biosynthetic Diversity.</title>
        <authorList>
            <person name="Kalkreuter E."/>
            <person name="Kautsar S.A."/>
            <person name="Yang D."/>
            <person name="Bader C.D."/>
            <person name="Teijaro C.N."/>
            <person name="Fluegel L."/>
            <person name="Davis C.M."/>
            <person name="Simpson J.R."/>
            <person name="Lauterbach L."/>
            <person name="Steele A.D."/>
            <person name="Gui C."/>
            <person name="Meng S."/>
            <person name="Li G."/>
            <person name="Viehrig K."/>
            <person name="Ye F."/>
            <person name="Su P."/>
            <person name="Kiefer A.F."/>
            <person name="Nichols A."/>
            <person name="Cepeda A.J."/>
            <person name="Yan W."/>
            <person name="Fan B."/>
            <person name="Jiang Y."/>
            <person name="Adhikari A."/>
            <person name="Zheng C.-J."/>
            <person name="Schuster L."/>
            <person name="Cowan T.M."/>
            <person name="Smanski M.J."/>
            <person name="Chevrette M.G."/>
            <person name="De Carvalho L.P.S."/>
            <person name="Shen B."/>
        </authorList>
    </citation>
    <scope>NUCLEOTIDE SEQUENCE [LARGE SCALE GENOMIC DNA]</scope>
    <source>
        <strain evidence="4 5">NPDC053399</strain>
    </source>
</reference>
<name>A0ABW8C0B1_9ACTN</name>
<dbReference type="RefSeq" id="WP_399644452.1">
    <property type="nucleotide sequence ID" value="NZ_JBITYG010000001.1"/>
</dbReference>
<feature type="region of interest" description="Disordered" evidence="1">
    <location>
        <begin position="212"/>
        <end position="231"/>
    </location>
</feature>
<dbReference type="Proteomes" id="UP001614394">
    <property type="component" value="Unassembled WGS sequence"/>
</dbReference>
<comment type="caution">
    <text evidence="4">The sequence shown here is derived from an EMBL/GenBank/DDBJ whole genome shotgun (WGS) entry which is preliminary data.</text>
</comment>
<feature type="chain" id="PRO_5047503699" evidence="2">
    <location>
        <begin position="21"/>
        <end position="526"/>
    </location>
</feature>
<feature type="region of interest" description="Disordered" evidence="1">
    <location>
        <begin position="24"/>
        <end position="67"/>
    </location>
</feature>
<protein>
    <submittedName>
        <fullName evidence="4">N,N-dimethylformamidase beta subunit family domain-containing protein</fullName>
    </submittedName>
</protein>
<feature type="domain" description="N,N-dimethylformamidase beta subunit-like C-terminal" evidence="3">
    <location>
        <begin position="100"/>
        <end position="463"/>
    </location>
</feature>
<dbReference type="InterPro" id="IPR046540">
    <property type="entry name" value="DMFA2_C"/>
</dbReference>
<accession>A0ABW8C0B1</accession>